<reference evidence="3 4" key="1">
    <citation type="submission" date="2023-11" db="EMBL/GenBank/DDBJ databases">
        <title>Halocaridina rubra genome assembly.</title>
        <authorList>
            <person name="Smith C."/>
        </authorList>
    </citation>
    <scope>NUCLEOTIDE SEQUENCE [LARGE SCALE GENOMIC DNA]</scope>
    <source>
        <strain evidence="3">EP-1</strain>
        <tissue evidence="3">Whole</tissue>
    </source>
</reference>
<dbReference type="InterPro" id="IPR036179">
    <property type="entry name" value="Ig-like_dom_sf"/>
</dbReference>
<dbReference type="InterPro" id="IPR013270">
    <property type="entry name" value="CD47_Vset"/>
</dbReference>
<feature type="domain" description="Ig-like" evidence="2">
    <location>
        <begin position="55"/>
        <end position="168"/>
    </location>
</feature>
<accession>A0AAN8XBQ4</accession>
<organism evidence="3 4">
    <name type="scientific">Halocaridina rubra</name>
    <name type="common">Hawaiian red shrimp</name>
    <dbReference type="NCBI Taxonomy" id="373956"/>
    <lineage>
        <taxon>Eukaryota</taxon>
        <taxon>Metazoa</taxon>
        <taxon>Ecdysozoa</taxon>
        <taxon>Arthropoda</taxon>
        <taxon>Crustacea</taxon>
        <taxon>Multicrustacea</taxon>
        <taxon>Malacostraca</taxon>
        <taxon>Eumalacostraca</taxon>
        <taxon>Eucarida</taxon>
        <taxon>Decapoda</taxon>
        <taxon>Pleocyemata</taxon>
        <taxon>Caridea</taxon>
        <taxon>Atyoidea</taxon>
        <taxon>Atyidae</taxon>
        <taxon>Halocaridina</taxon>
    </lineage>
</organism>
<proteinExistence type="predicted"/>
<keyword evidence="4" id="KW-1185">Reference proteome</keyword>
<dbReference type="Gene3D" id="2.60.40.10">
    <property type="entry name" value="Immunoglobulins"/>
    <property type="match status" value="1"/>
</dbReference>
<dbReference type="Pfam" id="PF08204">
    <property type="entry name" value="V-set_CD47"/>
    <property type="match status" value="1"/>
</dbReference>
<dbReference type="SUPFAM" id="SSF48726">
    <property type="entry name" value="Immunoglobulin"/>
    <property type="match status" value="1"/>
</dbReference>
<dbReference type="AlphaFoldDB" id="A0AAN8XBQ4"/>
<dbReference type="Proteomes" id="UP001381693">
    <property type="component" value="Unassembled WGS sequence"/>
</dbReference>
<comment type="caution">
    <text evidence="3">The sequence shown here is derived from an EMBL/GenBank/DDBJ whole genome shotgun (WGS) entry which is preliminary data.</text>
</comment>
<evidence type="ECO:0000313" key="4">
    <source>
        <dbReference type="Proteomes" id="UP001381693"/>
    </source>
</evidence>
<dbReference type="InterPro" id="IPR013783">
    <property type="entry name" value="Ig-like_fold"/>
</dbReference>
<protein>
    <recommendedName>
        <fullName evidence="2">Ig-like domain-containing protein</fullName>
    </recommendedName>
</protein>
<dbReference type="InterPro" id="IPR007110">
    <property type="entry name" value="Ig-like_dom"/>
</dbReference>
<name>A0AAN8XBQ4_HALRR</name>
<sequence>MFDREDGEAMNREAENNSDEKPQQKKNKTADRGKGLSLDANVLGDKFLSNLLSLPGSCLEIQRLTLVGGREDYIKASSNTKYVLNCAHRSGYDDPVVNVEWFLHGARVYEWLASKNDVTVSGVLLGCVDSRPREDPHNLHFTKLEYYLAGNYTCKVSSATRTEQKTFYLHVVGE</sequence>
<evidence type="ECO:0000313" key="3">
    <source>
        <dbReference type="EMBL" id="KAK7075604.1"/>
    </source>
</evidence>
<evidence type="ECO:0000256" key="1">
    <source>
        <dbReference type="SAM" id="MobiDB-lite"/>
    </source>
</evidence>
<dbReference type="PROSITE" id="PS50835">
    <property type="entry name" value="IG_LIKE"/>
    <property type="match status" value="1"/>
</dbReference>
<gene>
    <name evidence="3" type="ORF">SK128_027927</name>
</gene>
<feature type="region of interest" description="Disordered" evidence="1">
    <location>
        <begin position="1"/>
        <end position="33"/>
    </location>
</feature>
<evidence type="ECO:0000259" key="2">
    <source>
        <dbReference type="PROSITE" id="PS50835"/>
    </source>
</evidence>
<dbReference type="EMBL" id="JAXCGZ010010356">
    <property type="protein sequence ID" value="KAK7075604.1"/>
    <property type="molecule type" value="Genomic_DNA"/>
</dbReference>